<dbReference type="Proteomes" id="UP000011682">
    <property type="component" value="Unassembled WGS sequence"/>
</dbReference>
<gene>
    <name evidence="2" type="ORF">D187_001208</name>
</gene>
<feature type="domain" description="Protein kinase" evidence="1">
    <location>
        <begin position="71"/>
        <end position="340"/>
    </location>
</feature>
<evidence type="ECO:0000313" key="3">
    <source>
        <dbReference type="Proteomes" id="UP000011682"/>
    </source>
</evidence>
<dbReference type="EMBL" id="ANAH02000010">
    <property type="protein sequence ID" value="EPX61425.1"/>
    <property type="molecule type" value="Genomic_DNA"/>
</dbReference>
<protein>
    <recommendedName>
        <fullName evidence="1">Protein kinase domain-containing protein</fullName>
    </recommendedName>
</protein>
<evidence type="ECO:0000259" key="1">
    <source>
        <dbReference type="PROSITE" id="PS50011"/>
    </source>
</evidence>
<dbReference type="OrthoDB" id="4368010at2"/>
<name>S9PAI9_CYSF2</name>
<dbReference type="GO" id="GO:0004672">
    <property type="term" value="F:protein kinase activity"/>
    <property type="evidence" value="ECO:0007669"/>
    <property type="project" value="InterPro"/>
</dbReference>
<dbReference type="GO" id="GO:0005524">
    <property type="term" value="F:ATP binding"/>
    <property type="evidence" value="ECO:0007669"/>
    <property type="project" value="InterPro"/>
</dbReference>
<dbReference type="SUPFAM" id="SSF56112">
    <property type="entry name" value="Protein kinase-like (PK-like)"/>
    <property type="match status" value="1"/>
</dbReference>
<comment type="caution">
    <text evidence="2">The sequence shown here is derived from an EMBL/GenBank/DDBJ whole genome shotgun (WGS) entry which is preliminary data.</text>
</comment>
<proteinExistence type="predicted"/>
<reference evidence="2" key="1">
    <citation type="submission" date="2013-05" db="EMBL/GenBank/DDBJ databases">
        <title>Genome assembly of Cystobacter fuscus DSM 2262.</title>
        <authorList>
            <person name="Sharma G."/>
            <person name="Khatri I."/>
            <person name="Kaur C."/>
            <person name="Mayilraj S."/>
            <person name="Subramanian S."/>
        </authorList>
    </citation>
    <scope>NUCLEOTIDE SEQUENCE [LARGE SCALE GENOMIC DNA]</scope>
    <source>
        <strain evidence="2">DSM 2262</strain>
    </source>
</reference>
<keyword evidence="3" id="KW-1185">Reference proteome</keyword>
<accession>S9PAI9</accession>
<evidence type="ECO:0000313" key="2">
    <source>
        <dbReference type="EMBL" id="EPX61425.1"/>
    </source>
</evidence>
<sequence length="340" mass="37593">MAERVVKCPQCNAPLAPGRFARSTVCGYCGTTVQIDPSAVSVARYRQALQEWEDPARHGYSHWWTVGTGHWAPGPLLARGEISDVYAAERARRPTERVLMKVLRDPEHAPLLEHEWRMLVELQAAIGNEAPAFLTRLPQPVAHGPLRGGPYEGRQALLVRQTPGYLHTFEAVRRVHASGVDPRVSVWMWRRILETLAVLHRAGYVHGAVLPPHLLVQHGEHGVRLVGFSCADRVKGARLRAVCTRYEDFYPTSLLDSQRPTPVDDVRMSARCIISVLGGDPIRGTLPRSVPGALADLLERAAVGEEGEGERDLAWTLRERVGEVSAAVHGHPGFHPLVMP</sequence>
<dbReference type="InterPro" id="IPR000719">
    <property type="entry name" value="Prot_kinase_dom"/>
</dbReference>
<organism evidence="2 3">
    <name type="scientific">Cystobacter fuscus (strain ATCC 25194 / DSM 2262 / NBRC 100088 / M29)</name>
    <dbReference type="NCBI Taxonomy" id="1242864"/>
    <lineage>
        <taxon>Bacteria</taxon>
        <taxon>Pseudomonadati</taxon>
        <taxon>Myxococcota</taxon>
        <taxon>Myxococcia</taxon>
        <taxon>Myxococcales</taxon>
        <taxon>Cystobacterineae</taxon>
        <taxon>Archangiaceae</taxon>
        <taxon>Cystobacter</taxon>
    </lineage>
</organism>
<dbReference type="RefSeq" id="WP_002622507.1">
    <property type="nucleotide sequence ID" value="NZ_ANAH02000010.1"/>
</dbReference>
<dbReference type="InterPro" id="IPR011009">
    <property type="entry name" value="Kinase-like_dom_sf"/>
</dbReference>
<dbReference type="PROSITE" id="PS50011">
    <property type="entry name" value="PROTEIN_KINASE_DOM"/>
    <property type="match status" value="1"/>
</dbReference>
<dbReference type="AlphaFoldDB" id="S9PAI9"/>
<dbReference type="eggNOG" id="COG0515">
    <property type="taxonomic scope" value="Bacteria"/>
</dbReference>